<dbReference type="Proteomes" id="UP000268727">
    <property type="component" value="Unassembled WGS sequence"/>
</dbReference>
<proteinExistence type="predicted"/>
<evidence type="ECO:0000256" key="1">
    <source>
        <dbReference type="SAM" id="Phobius"/>
    </source>
</evidence>
<feature type="transmembrane region" description="Helical" evidence="1">
    <location>
        <begin position="117"/>
        <end position="141"/>
    </location>
</feature>
<evidence type="ECO:0000313" key="2">
    <source>
        <dbReference type="EMBL" id="ROP34815.1"/>
    </source>
</evidence>
<gene>
    <name evidence="2" type="ORF">EDD40_0019</name>
</gene>
<protein>
    <submittedName>
        <fullName evidence="2">Uncharacterized protein</fullName>
    </submittedName>
</protein>
<comment type="caution">
    <text evidence="2">The sequence shown here is derived from an EMBL/GenBank/DDBJ whole genome shotgun (WGS) entry which is preliminary data.</text>
</comment>
<feature type="transmembrane region" description="Helical" evidence="1">
    <location>
        <begin position="84"/>
        <end position="105"/>
    </location>
</feature>
<keyword evidence="3" id="KW-1185">Reference proteome</keyword>
<dbReference type="EMBL" id="RJKM01000001">
    <property type="protein sequence ID" value="ROP34815.1"/>
    <property type="molecule type" value="Genomic_DNA"/>
</dbReference>
<feature type="transmembrane region" description="Helical" evidence="1">
    <location>
        <begin position="21"/>
        <end position="43"/>
    </location>
</feature>
<feature type="transmembrane region" description="Helical" evidence="1">
    <location>
        <begin position="49"/>
        <end position="72"/>
    </location>
</feature>
<evidence type="ECO:0000313" key="3">
    <source>
        <dbReference type="Proteomes" id="UP000268727"/>
    </source>
</evidence>
<reference evidence="2 3" key="1">
    <citation type="submission" date="2018-11" db="EMBL/GenBank/DDBJ databases">
        <title>Sequencing the genomes of 1000 actinobacteria strains.</title>
        <authorList>
            <person name="Klenk H.-P."/>
        </authorList>
    </citation>
    <scope>NUCLEOTIDE SEQUENCE [LARGE SCALE GENOMIC DNA]</scope>
    <source>
        <strain evidence="2 3">DSM 44231</strain>
    </source>
</reference>
<name>A0A3N1GX39_9PSEU</name>
<dbReference type="AlphaFoldDB" id="A0A3N1GX39"/>
<keyword evidence="1" id="KW-0472">Membrane</keyword>
<organism evidence="2 3">
    <name type="scientific">Saccharothrix texasensis</name>
    <dbReference type="NCBI Taxonomy" id="103734"/>
    <lineage>
        <taxon>Bacteria</taxon>
        <taxon>Bacillati</taxon>
        <taxon>Actinomycetota</taxon>
        <taxon>Actinomycetes</taxon>
        <taxon>Pseudonocardiales</taxon>
        <taxon>Pseudonocardiaceae</taxon>
        <taxon>Saccharothrix</taxon>
    </lineage>
</organism>
<sequence length="157" mass="15410">MTGLDVLLDEAGRRPGTATCAALLSVLVGVGTLIGGVLAGVVLSEPVGTGWFALLAWSVVVTQVVAAVLSIAGGVRLAVGGGRGALVTGAALELLVCGGYLLHALTVMAPDVGEPPSAAVVFVAVPVAVAATAASALVLALRPMTGEYLLFSPRVPS</sequence>
<dbReference type="RefSeq" id="WP_123741071.1">
    <property type="nucleotide sequence ID" value="NZ_RJKM01000001.1"/>
</dbReference>
<keyword evidence="1" id="KW-0812">Transmembrane</keyword>
<keyword evidence="1" id="KW-1133">Transmembrane helix</keyword>
<accession>A0A3N1GX39</accession>